<dbReference type="SFLD" id="SFLDG01129">
    <property type="entry name" value="C1.5:_HAD__Beta-PGM__Phosphata"/>
    <property type="match status" value="1"/>
</dbReference>
<comment type="similarity">
    <text evidence="3">Belongs to the HAD-like hydrolase superfamily. CbbY/CbbZ/Gph/YieH family.</text>
</comment>
<organism evidence="5">
    <name type="scientific">Rhodothermus marinus</name>
    <name type="common">Rhodothermus obamensis</name>
    <dbReference type="NCBI Taxonomy" id="29549"/>
    <lineage>
        <taxon>Bacteria</taxon>
        <taxon>Pseudomonadati</taxon>
        <taxon>Rhodothermota</taxon>
        <taxon>Rhodothermia</taxon>
        <taxon>Rhodothermales</taxon>
        <taxon>Rhodothermaceae</taxon>
        <taxon>Rhodothermus</taxon>
    </lineage>
</organism>
<gene>
    <name evidence="5" type="ORF">ENO59_03605</name>
</gene>
<dbReference type="Gene3D" id="3.40.50.1000">
    <property type="entry name" value="HAD superfamily/HAD-like"/>
    <property type="match status" value="1"/>
</dbReference>
<evidence type="ECO:0000313" key="5">
    <source>
        <dbReference type="EMBL" id="HER95589.1"/>
    </source>
</evidence>
<name>A0A7V2F5J5_RHOMR</name>
<comment type="catalytic activity">
    <reaction evidence="1">
        <text>2-phosphoglycolate + H2O = glycolate + phosphate</text>
        <dbReference type="Rhea" id="RHEA:14369"/>
        <dbReference type="ChEBI" id="CHEBI:15377"/>
        <dbReference type="ChEBI" id="CHEBI:29805"/>
        <dbReference type="ChEBI" id="CHEBI:43474"/>
        <dbReference type="ChEBI" id="CHEBI:58033"/>
        <dbReference type="EC" id="3.1.3.18"/>
    </reaction>
</comment>
<sequence length="246" mass="27338">MPPLIKAVLFDLDGVLVDVSRSYRRAIEETVEHFTGHKITPATIQRYKNAGGFNNDWKLTHTLILDLGIQVPLSRVVAEFQRRYRGEHWDGFIAQEPPLVGTQTLAQLRRQGYILGIVTGRPEAEARWTLERFGWRPYFPLLVAMEHQDGRGKPDPFPLQRALAMLEAAGLPVAPERAVYVGDSVDDMEAAQAAGLIPIGVVPPYLDLSQHAALLRERGAAHVLASTDDLPRLMAELEAIPAQRAL</sequence>
<dbReference type="PANTHER" id="PTHR43434">
    <property type="entry name" value="PHOSPHOGLYCOLATE PHOSPHATASE"/>
    <property type="match status" value="1"/>
</dbReference>
<keyword evidence="5" id="KW-0378">Hydrolase</keyword>
<evidence type="ECO:0000256" key="2">
    <source>
        <dbReference type="ARBA" id="ARBA00004818"/>
    </source>
</evidence>
<dbReference type="InterPro" id="IPR006439">
    <property type="entry name" value="HAD-SF_hydro_IA"/>
</dbReference>
<dbReference type="GO" id="GO:0008967">
    <property type="term" value="F:phosphoglycolate phosphatase activity"/>
    <property type="evidence" value="ECO:0007669"/>
    <property type="project" value="UniProtKB-EC"/>
</dbReference>
<dbReference type="SUPFAM" id="SSF56784">
    <property type="entry name" value="HAD-like"/>
    <property type="match status" value="1"/>
</dbReference>
<dbReference type="InterPro" id="IPR023214">
    <property type="entry name" value="HAD_sf"/>
</dbReference>
<dbReference type="InterPro" id="IPR036412">
    <property type="entry name" value="HAD-like_sf"/>
</dbReference>
<dbReference type="AlphaFoldDB" id="A0A7V2F5J5"/>
<dbReference type="Gene3D" id="1.10.150.240">
    <property type="entry name" value="Putative phosphatase, domain 2"/>
    <property type="match status" value="1"/>
</dbReference>
<dbReference type="PANTHER" id="PTHR43434:SF1">
    <property type="entry name" value="PHOSPHOGLYCOLATE PHOSPHATASE"/>
    <property type="match status" value="1"/>
</dbReference>
<dbReference type="SFLD" id="SFLDS00003">
    <property type="entry name" value="Haloacid_Dehalogenase"/>
    <property type="match status" value="1"/>
</dbReference>
<dbReference type="EMBL" id="DSGB01000004">
    <property type="protein sequence ID" value="HER95589.1"/>
    <property type="molecule type" value="Genomic_DNA"/>
</dbReference>
<protein>
    <recommendedName>
        <fullName evidence="4">phosphoglycolate phosphatase</fullName>
        <ecNumber evidence="4">3.1.3.18</ecNumber>
    </recommendedName>
</protein>
<evidence type="ECO:0000256" key="3">
    <source>
        <dbReference type="ARBA" id="ARBA00006171"/>
    </source>
</evidence>
<accession>A0A7V2F5J5</accession>
<proteinExistence type="inferred from homology"/>
<comment type="pathway">
    <text evidence="2">Organic acid metabolism; glycolate biosynthesis; glycolate from 2-phosphoglycolate: step 1/1.</text>
</comment>
<dbReference type="InterPro" id="IPR023198">
    <property type="entry name" value="PGP-like_dom2"/>
</dbReference>
<evidence type="ECO:0000256" key="4">
    <source>
        <dbReference type="ARBA" id="ARBA00013078"/>
    </source>
</evidence>
<dbReference type="NCBIfam" id="TIGR01548">
    <property type="entry name" value="HAD-SF-IA-hyp1"/>
    <property type="match status" value="1"/>
</dbReference>
<reference evidence="5" key="1">
    <citation type="journal article" date="2020" name="mSystems">
        <title>Genome- and Community-Level Interaction Insights into Carbon Utilization and Element Cycling Functions of Hydrothermarchaeota in Hydrothermal Sediment.</title>
        <authorList>
            <person name="Zhou Z."/>
            <person name="Liu Y."/>
            <person name="Xu W."/>
            <person name="Pan J."/>
            <person name="Luo Z.H."/>
            <person name="Li M."/>
        </authorList>
    </citation>
    <scope>NUCLEOTIDE SEQUENCE [LARGE SCALE GENOMIC DNA]</scope>
    <source>
        <strain evidence="5">SpSt-143</strain>
    </source>
</reference>
<dbReference type="GO" id="GO:0006281">
    <property type="term" value="P:DNA repair"/>
    <property type="evidence" value="ECO:0007669"/>
    <property type="project" value="TreeGrafter"/>
</dbReference>
<comment type="caution">
    <text evidence="5">The sequence shown here is derived from an EMBL/GenBank/DDBJ whole genome shotgun (WGS) entry which is preliminary data.</text>
</comment>
<dbReference type="EC" id="3.1.3.18" evidence="4"/>
<dbReference type="NCBIfam" id="TIGR01549">
    <property type="entry name" value="HAD-SF-IA-v1"/>
    <property type="match status" value="1"/>
</dbReference>
<evidence type="ECO:0000256" key="1">
    <source>
        <dbReference type="ARBA" id="ARBA00000830"/>
    </source>
</evidence>
<dbReference type="InterPro" id="IPR050155">
    <property type="entry name" value="HAD-like_hydrolase_sf"/>
</dbReference>
<dbReference type="Pfam" id="PF00702">
    <property type="entry name" value="Hydrolase"/>
    <property type="match status" value="1"/>
</dbReference>
<dbReference type="InterPro" id="IPR006438">
    <property type="entry name" value="HAD-SF_TIGR01548"/>
</dbReference>